<feature type="compositionally biased region" description="Basic and acidic residues" evidence="1">
    <location>
        <begin position="518"/>
        <end position="562"/>
    </location>
</feature>
<gene>
    <name evidence="3" type="ORF">OEA41_000479</name>
</gene>
<dbReference type="PROSITE" id="PS50004">
    <property type="entry name" value="C2"/>
    <property type="match status" value="1"/>
</dbReference>
<sequence>MDNEKVAAQPNGHRSVGYATKFDQKAEDLKAKKGQHDKGKKEKNDSQPAGGYDDTPVPPKPPGYTVKFTFHRATKLPMADINSMSSDPYVVATLYTDLPTRHKQDPAMQFRTPTIRKNCDPEWNAEWIVANVPASGFELKARIYDEDPADHDDRLGNVHVKVDSLGQNFQGIKEQSYKIKKRMGSKRAYLIRGCAAMFSRGIHMSGTLVVSVEVLGKTDTDNGGRMWTIGPCNWSKHLSPMVGRLAGTKDIGKDGKTEKYSFQANQMQLAGPVPASLYHRYVEFKPFVKGMFTATSLRGRILHHALHHQHNRIYNYDRDTIYGSFPSPSQDMTLQFLDLVHYDKGGRIYTYVLTLDGQWRFTETGKEFGIDLLSKHTMHSDVKIYIAFSGEFFIRRSKTPHNEGSTPDLEETHPPAEIEGGPPKNDPPKDPAYYTLVIDNDSGTYRPNAKKLSDLKEYMQKNLPGIKIISLDCNGDKDKMNKWKTQQRERKKAEGKGVVAVQGDSGSISSSDEEDLDDQQREAEGREKQGTKEKMMGKMEEPLDKIKEFRQGDRDREARETADDVGGSS</sequence>
<dbReference type="Pfam" id="PF00168">
    <property type="entry name" value="C2"/>
    <property type="match status" value="1"/>
</dbReference>
<evidence type="ECO:0000256" key="1">
    <source>
        <dbReference type="SAM" id="MobiDB-lite"/>
    </source>
</evidence>
<protein>
    <recommendedName>
        <fullName evidence="2">C2 domain-containing protein</fullName>
    </recommendedName>
</protein>
<feature type="compositionally biased region" description="Basic and acidic residues" evidence="1">
    <location>
        <begin position="22"/>
        <end position="45"/>
    </location>
</feature>
<dbReference type="Proteomes" id="UP001276659">
    <property type="component" value="Unassembled WGS sequence"/>
</dbReference>
<name>A0AAE0DPG7_9LECA</name>
<dbReference type="EMBL" id="JASNWA010000003">
    <property type="protein sequence ID" value="KAK3178344.1"/>
    <property type="molecule type" value="Genomic_DNA"/>
</dbReference>
<dbReference type="SMART" id="SM00239">
    <property type="entry name" value="C2"/>
    <property type="match status" value="1"/>
</dbReference>
<evidence type="ECO:0000313" key="3">
    <source>
        <dbReference type="EMBL" id="KAK3178344.1"/>
    </source>
</evidence>
<feature type="compositionally biased region" description="Basic and acidic residues" evidence="1">
    <location>
        <begin position="476"/>
        <end position="495"/>
    </location>
</feature>
<keyword evidence="4" id="KW-1185">Reference proteome</keyword>
<proteinExistence type="predicted"/>
<evidence type="ECO:0000313" key="4">
    <source>
        <dbReference type="Proteomes" id="UP001276659"/>
    </source>
</evidence>
<comment type="caution">
    <text evidence="3">The sequence shown here is derived from an EMBL/GenBank/DDBJ whole genome shotgun (WGS) entry which is preliminary data.</text>
</comment>
<dbReference type="GO" id="GO:0010628">
    <property type="term" value="P:positive regulation of gene expression"/>
    <property type="evidence" value="ECO:0007669"/>
    <property type="project" value="TreeGrafter"/>
</dbReference>
<dbReference type="AlphaFoldDB" id="A0AAE0DPG7"/>
<dbReference type="PANTHER" id="PTHR47800">
    <property type="entry name" value="C2 DOMAIN-CONTAINING PROTEIN"/>
    <property type="match status" value="1"/>
</dbReference>
<dbReference type="InterPro" id="IPR000008">
    <property type="entry name" value="C2_dom"/>
</dbReference>
<accession>A0AAE0DPG7</accession>
<feature type="region of interest" description="Disordered" evidence="1">
    <location>
        <begin position="1"/>
        <end position="63"/>
    </location>
</feature>
<reference evidence="3" key="1">
    <citation type="submission" date="2022-11" db="EMBL/GenBank/DDBJ databases">
        <title>Chromosomal genome sequence assembly and mating type (MAT) locus characterization of the leprose asexual lichenized fungus Lepraria neglecta (Nyl.) Erichsen.</title>
        <authorList>
            <person name="Allen J.L."/>
            <person name="Pfeffer B."/>
        </authorList>
    </citation>
    <scope>NUCLEOTIDE SEQUENCE</scope>
    <source>
        <strain evidence="3">Allen 5258</strain>
    </source>
</reference>
<feature type="region of interest" description="Disordered" evidence="1">
    <location>
        <begin position="476"/>
        <end position="569"/>
    </location>
</feature>
<evidence type="ECO:0000259" key="2">
    <source>
        <dbReference type="PROSITE" id="PS50004"/>
    </source>
</evidence>
<dbReference type="Gene3D" id="2.60.40.150">
    <property type="entry name" value="C2 domain"/>
    <property type="match status" value="1"/>
</dbReference>
<feature type="domain" description="C2" evidence="2">
    <location>
        <begin position="42"/>
        <end position="177"/>
    </location>
</feature>
<dbReference type="InterPro" id="IPR035892">
    <property type="entry name" value="C2_domain_sf"/>
</dbReference>
<dbReference type="SUPFAM" id="SSF49562">
    <property type="entry name" value="C2 domain (Calcium/lipid-binding domain, CaLB)"/>
    <property type="match status" value="1"/>
</dbReference>
<organism evidence="3 4">
    <name type="scientific">Lepraria neglecta</name>
    <dbReference type="NCBI Taxonomy" id="209136"/>
    <lineage>
        <taxon>Eukaryota</taxon>
        <taxon>Fungi</taxon>
        <taxon>Dikarya</taxon>
        <taxon>Ascomycota</taxon>
        <taxon>Pezizomycotina</taxon>
        <taxon>Lecanoromycetes</taxon>
        <taxon>OSLEUM clade</taxon>
        <taxon>Lecanoromycetidae</taxon>
        <taxon>Lecanorales</taxon>
        <taxon>Lecanorineae</taxon>
        <taxon>Stereocaulaceae</taxon>
        <taxon>Lepraria</taxon>
    </lineage>
</organism>
<dbReference type="PANTHER" id="PTHR47800:SF5">
    <property type="entry name" value="FER-1-LIKE PROTEIN 6"/>
    <property type="match status" value="1"/>
</dbReference>
<feature type="region of interest" description="Disordered" evidence="1">
    <location>
        <begin position="399"/>
        <end position="431"/>
    </location>
</feature>